<protein>
    <submittedName>
        <fullName evidence="5">DUF5110 domain-containing protein</fullName>
    </submittedName>
</protein>
<dbReference type="Gene3D" id="3.20.20.80">
    <property type="entry name" value="Glycosidases"/>
    <property type="match status" value="1"/>
</dbReference>
<dbReference type="Pfam" id="PF07691">
    <property type="entry name" value="PA14"/>
    <property type="match status" value="1"/>
</dbReference>
<dbReference type="Gene3D" id="2.60.40.1760">
    <property type="entry name" value="glycosyl hydrolase (family 31)"/>
    <property type="match status" value="1"/>
</dbReference>
<evidence type="ECO:0000256" key="2">
    <source>
        <dbReference type="RuleBase" id="RU361185"/>
    </source>
</evidence>
<keyword evidence="6" id="KW-1185">Reference proteome</keyword>
<dbReference type="KEGG" id="mrob:HH214_00145"/>
<keyword evidence="3" id="KW-0732">Signal</keyword>
<dbReference type="InterPro" id="IPR051816">
    <property type="entry name" value="Glycosyl_Hydrolase_31"/>
</dbReference>
<dbReference type="PANTHER" id="PTHR43863">
    <property type="entry name" value="HYDROLASE, PUTATIVE (AFU_ORTHOLOGUE AFUA_1G03140)-RELATED"/>
    <property type="match status" value="1"/>
</dbReference>
<dbReference type="SUPFAM" id="SSF51445">
    <property type="entry name" value="(Trans)glycosidases"/>
    <property type="match status" value="1"/>
</dbReference>
<organism evidence="5 6">
    <name type="scientific">Mucilaginibacter robiniae</name>
    <dbReference type="NCBI Taxonomy" id="2728022"/>
    <lineage>
        <taxon>Bacteria</taxon>
        <taxon>Pseudomonadati</taxon>
        <taxon>Bacteroidota</taxon>
        <taxon>Sphingobacteriia</taxon>
        <taxon>Sphingobacteriales</taxon>
        <taxon>Sphingobacteriaceae</taxon>
        <taxon>Mucilaginibacter</taxon>
    </lineage>
</organism>
<dbReference type="CDD" id="cd06591">
    <property type="entry name" value="GH31_xylosidase_XylS"/>
    <property type="match status" value="1"/>
</dbReference>
<proteinExistence type="inferred from homology"/>
<name>A0A7L5DTM3_9SPHI</name>
<evidence type="ECO:0000256" key="3">
    <source>
        <dbReference type="SAM" id="SignalP"/>
    </source>
</evidence>
<dbReference type="EMBL" id="CP051682">
    <property type="protein sequence ID" value="QJD94392.1"/>
    <property type="molecule type" value="Genomic_DNA"/>
</dbReference>
<dbReference type="CDD" id="cd14752">
    <property type="entry name" value="GH31_N"/>
    <property type="match status" value="1"/>
</dbReference>
<dbReference type="InterPro" id="IPR033403">
    <property type="entry name" value="DUF5110"/>
</dbReference>
<evidence type="ECO:0000313" key="6">
    <source>
        <dbReference type="Proteomes" id="UP000503278"/>
    </source>
</evidence>
<dbReference type="AlphaFoldDB" id="A0A7L5DTM3"/>
<dbReference type="GO" id="GO:0004553">
    <property type="term" value="F:hydrolase activity, hydrolyzing O-glycosyl compounds"/>
    <property type="evidence" value="ECO:0007669"/>
    <property type="project" value="InterPro"/>
</dbReference>
<dbReference type="Proteomes" id="UP000503278">
    <property type="component" value="Chromosome"/>
</dbReference>
<feature type="signal peptide" evidence="3">
    <location>
        <begin position="1"/>
        <end position="23"/>
    </location>
</feature>
<evidence type="ECO:0000313" key="5">
    <source>
        <dbReference type="EMBL" id="QJD94392.1"/>
    </source>
</evidence>
<sequence>MVKKHCTFWALLIVSVFCGATKAQVLTKPYSQIEGGIVVIVPHSLNGVRLVRLQPVNASIIHVTLTPDSAFNDSPSLMAVLQQHSTTKFSIQYSNSEVALTTDSVKAVVDVRSGLISFYDAFGHVLVKQSALPYSAFTKSMYGGNSTYRISQYFDSQNNEAYYGLGQHQQSIVNYNGRHVDLIQNNTEVAVPFVVSDKNYGLLWDNNSITTAGDIRELQSLYALKLYGKGGQQGWLSASYNLKNNPDQKIFEQPISELDYNWLSDMKKFPYKVKMEDAIVTYEGAIEGDQSGLYQLQVKYAGYIKVWLDGKLLADYWRQPWNPATTILDLNLQKGKKYQLKMQWVPSGSESYLGVKVLIPAPSEVKNTFALSSEAGSTIDYYLIYGKGADRVISGYRTVTGKAVMMPKWAMGFWQSRERYKTQDEILNTVNEFRTRKIPLDNIVQDWSYWKENQWGSQEFDRTRFSSPEGMIKQLHAQNVHFMISVWPKFYEETDAYQAFDKDGFLFKRNIANRQRDWIAQGYVSTFYDAFNPNARKAFWNLINQKLYTKGIDAWWLDATEPDILSNASVTDRKMLMEPTYLGSSTQYFNAFPLQNAKGVYEGQRTVNPNNRIFILTRSAFAGLQRYAAATWSGDIAARWEDMKAQIAAGINFSLSGMPYWTMDIGGFAVEQRYEKPIGTDLDEWRESMTRWYQFGAFAPLFRVHGQFPYREIYNVAPQGHPAYQSMLYYDKLRYRLLPYIYSLVGATYQQDYTIMRGLVMDFPHDNHVKSINDEYMFGPALLINPVYKYGAKSRSVYLPQSNGWYNLYTGKYYKGNNTIEADAPYSQIPVFVKAGSIIPFGPDLQYTTEKQPDHITLYVYAGADAKFTLYEDEGTNYNYEQGKFTEIPITYHQSTQTLTIGGNMHSYTGMLKRRTFSIVLIKPDDAKKLDFSQKVNTTVTYTGTELTVKL</sequence>
<dbReference type="Gene3D" id="2.60.40.1180">
    <property type="entry name" value="Golgi alpha-mannosidase II"/>
    <property type="match status" value="2"/>
</dbReference>
<feature type="domain" description="PA14" evidence="4">
    <location>
        <begin position="230"/>
        <end position="373"/>
    </location>
</feature>
<dbReference type="InterPro" id="IPR048395">
    <property type="entry name" value="Glyco_hydro_31_C"/>
</dbReference>
<dbReference type="RefSeq" id="WP_169605411.1">
    <property type="nucleotide sequence ID" value="NZ_CP051682.1"/>
</dbReference>
<dbReference type="SUPFAM" id="SSF56988">
    <property type="entry name" value="Anthrax protective antigen"/>
    <property type="match status" value="1"/>
</dbReference>
<evidence type="ECO:0000256" key="1">
    <source>
        <dbReference type="ARBA" id="ARBA00007806"/>
    </source>
</evidence>
<dbReference type="InterPro" id="IPR011013">
    <property type="entry name" value="Gal_mutarotase_sf_dom"/>
</dbReference>
<dbReference type="Gene3D" id="2.60.120.380">
    <property type="match status" value="1"/>
</dbReference>
<dbReference type="InterPro" id="IPR000322">
    <property type="entry name" value="Glyco_hydro_31_TIM"/>
</dbReference>
<dbReference type="Pfam" id="PF17137">
    <property type="entry name" value="DUF5110"/>
    <property type="match status" value="1"/>
</dbReference>
<dbReference type="InterPro" id="IPR011658">
    <property type="entry name" value="PA14_dom"/>
</dbReference>
<dbReference type="InterPro" id="IPR037524">
    <property type="entry name" value="PA14/GLEYA"/>
</dbReference>
<dbReference type="PANTHER" id="PTHR43863:SF2">
    <property type="entry name" value="MALTASE-GLUCOAMYLASE"/>
    <property type="match status" value="1"/>
</dbReference>
<dbReference type="Pfam" id="PF13802">
    <property type="entry name" value="Gal_mutarotas_2"/>
    <property type="match status" value="1"/>
</dbReference>
<dbReference type="PROSITE" id="PS51820">
    <property type="entry name" value="PA14"/>
    <property type="match status" value="1"/>
</dbReference>
<dbReference type="Pfam" id="PF01055">
    <property type="entry name" value="Glyco_hydro_31_2nd"/>
    <property type="match status" value="1"/>
</dbReference>
<feature type="chain" id="PRO_5029891173" evidence="3">
    <location>
        <begin position="24"/>
        <end position="951"/>
    </location>
</feature>
<dbReference type="InterPro" id="IPR017853">
    <property type="entry name" value="GH"/>
</dbReference>
<reference evidence="5 6" key="1">
    <citation type="submission" date="2020-04" db="EMBL/GenBank/DDBJ databases">
        <title>Genome sequencing of novel species.</title>
        <authorList>
            <person name="Heo J."/>
            <person name="Kim S.-J."/>
            <person name="Kim J.-S."/>
            <person name="Hong S.-B."/>
            <person name="Kwon S.-W."/>
        </authorList>
    </citation>
    <scope>NUCLEOTIDE SEQUENCE [LARGE SCALE GENOMIC DNA]</scope>
    <source>
        <strain evidence="5 6">F39-2</strain>
    </source>
</reference>
<keyword evidence="2" id="KW-0326">Glycosidase</keyword>
<keyword evidence="2" id="KW-0378">Hydrolase</keyword>
<gene>
    <name evidence="5" type="ORF">HH214_00145</name>
</gene>
<evidence type="ECO:0000259" key="4">
    <source>
        <dbReference type="PROSITE" id="PS51820"/>
    </source>
</evidence>
<dbReference type="GO" id="GO:0030246">
    <property type="term" value="F:carbohydrate binding"/>
    <property type="evidence" value="ECO:0007669"/>
    <property type="project" value="InterPro"/>
</dbReference>
<dbReference type="SUPFAM" id="SSF74650">
    <property type="entry name" value="Galactose mutarotase-like"/>
    <property type="match status" value="1"/>
</dbReference>
<dbReference type="SUPFAM" id="SSF51011">
    <property type="entry name" value="Glycosyl hydrolase domain"/>
    <property type="match status" value="1"/>
</dbReference>
<comment type="similarity">
    <text evidence="1 2">Belongs to the glycosyl hydrolase 31 family.</text>
</comment>
<dbReference type="Pfam" id="PF21365">
    <property type="entry name" value="Glyco_hydro_31_3rd"/>
    <property type="match status" value="1"/>
</dbReference>
<dbReference type="GO" id="GO:0005975">
    <property type="term" value="P:carbohydrate metabolic process"/>
    <property type="evidence" value="ECO:0007669"/>
    <property type="project" value="InterPro"/>
</dbReference>
<accession>A0A7L5DTM3</accession>
<dbReference type="InterPro" id="IPR025887">
    <property type="entry name" value="Glyco_hydro_31_N_dom"/>
</dbReference>
<dbReference type="InterPro" id="IPR013780">
    <property type="entry name" value="Glyco_hydro_b"/>
</dbReference>